<evidence type="ECO:0000313" key="2">
    <source>
        <dbReference type="EMBL" id="GBF35327.1"/>
    </source>
</evidence>
<evidence type="ECO:0000256" key="1">
    <source>
        <dbReference type="SAM" id="Phobius"/>
    </source>
</evidence>
<feature type="transmembrane region" description="Helical" evidence="1">
    <location>
        <begin position="48"/>
        <end position="72"/>
    </location>
</feature>
<keyword evidence="1" id="KW-0472">Membrane</keyword>
<proteinExistence type="predicted"/>
<keyword evidence="1" id="KW-1133">Transmembrane helix</keyword>
<accession>A0A2L2XG67</accession>
<evidence type="ECO:0008006" key="4">
    <source>
        <dbReference type="Google" id="ProtNLM"/>
    </source>
</evidence>
<dbReference type="PANTHER" id="PTHR36443:SF1">
    <property type="entry name" value="BSR5223 PROTEIN"/>
    <property type="match status" value="1"/>
</dbReference>
<name>A0A2L2XG67_9FIRM</name>
<dbReference type="EMBL" id="BFAV01000157">
    <property type="protein sequence ID" value="GBF35327.1"/>
    <property type="molecule type" value="Genomic_DNA"/>
</dbReference>
<dbReference type="InterPro" id="IPR021320">
    <property type="entry name" value="DUF2905"/>
</dbReference>
<dbReference type="AlphaFoldDB" id="A0A2L2XG67"/>
<keyword evidence="3" id="KW-1185">Reference proteome</keyword>
<reference evidence="3" key="1">
    <citation type="submission" date="2018-02" db="EMBL/GenBank/DDBJ databases">
        <title>Genome sequence of Desulfocucumis palustris strain NAW-5.</title>
        <authorList>
            <person name="Watanabe M."/>
            <person name="Kojima H."/>
            <person name="Fukui M."/>
        </authorList>
    </citation>
    <scope>NUCLEOTIDE SEQUENCE [LARGE SCALE GENOMIC DNA]</scope>
    <source>
        <strain evidence="3">NAW-5</strain>
    </source>
</reference>
<feature type="transmembrane region" description="Helical" evidence="1">
    <location>
        <begin position="6"/>
        <end position="27"/>
    </location>
</feature>
<evidence type="ECO:0000313" key="3">
    <source>
        <dbReference type="Proteomes" id="UP000239549"/>
    </source>
</evidence>
<dbReference type="RefSeq" id="WP_104373383.1">
    <property type="nucleotide sequence ID" value="NZ_BFAV01000157.1"/>
</dbReference>
<keyword evidence="1" id="KW-0812">Transmembrane</keyword>
<sequence>MDSLNGIGKIIVIMGIILVVTGLLLMFSGKIFNFGKLPGDILIRKGNFTFYFPLVSMILLSILLTVILNLFFRR</sequence>
<dbReference type="Proteomes" id="UP000239549">
    <property type="component" value="Unassembled WGS sequence"/>
</dbReference>
<organism evidence="2 3">
    <name type="scientific">Desulfocucumis palustris</name>
    <dbReference type="NCBI Taxonomy" id="1898651"/>
    <lineage>
        <taxon>Bacteria</taxon>
        <taxon>Bacillati</taxon>
        <taxon>Bacillota</taxon>
        <taxon>Clostridia</taxon>
        <taxon>Eubacteriales</taxon>
        <taxon>Desulfocucumaceae</taxon>
        <taxon>Desulfocucumis</taxon>
    </lineage>
</organism>
<gene>
    <name evidence="2" type="ORF">DCCM_4450</name>
</gene>
<comment type="caution">
    <text evidence="2">The sequence shown here is derived from an EMBL/GenBank/DDBJ whole genome shotgun (WGS) entry which is preliminary data.</text>
</comment>
<protein>
    <recommendedName>
        <fullName evidence="4">DUF2905 domain-containing protein</fullName>
    </recommendedName>
</protein>
<dbReference type="PANTHER" id="PTHR36443">
    <property type="entry name" value="BSR5223 PROTEIN"/>
    <property type="match status" value="1"/>
</dbReference>
<dbReference type="Pfam" id="PF11146">
    <property type="entry name" value="DUF2905"/>
    <property type="match status" value="1"/>
</dbReference>